<reference evidence="1" key="1">
    <citation type="submission" date="2010-04" db="EMBL/GenBank/DDBJ databases">
        <authorList>
            <person name="Reid K.E."/>
            <person name="Liao N."/>
            <person name="Chan S."/>
            <person name="Docking R."/>
            <person name="Taylor G."/>
            <person name="Moore R."/>
            <person name="Mayo M."/>
            <person name="Munro S."/>
            <person name="King J."/>
            <person name="Yanchuk A."/>
            <person name="Holt R."/>
            <person name="Jones S."/>
            <person name="Marra M."/>
            <person name="Ritland C.E."/>
            <person name="Ritland K."/>
            <person name="Bohlmann J."/>
        </authorList>
    </citation>
    <scope>NUCLEOTIDE SEQUENCE</scope>
    <source>
        <tissue evidence="1">Bud</tissue>
    </source>
</reference>
<name>D5ADE0_PICSI</name>
<evidence type="ECO:0000313" key="1">
    <source>
        <dbReference type="EMBL" id="ADE77559.1"/>
    </source>
</evidence>
<protein>
    <submittedName>
        <fullName evidence="1">Uncharacterized protein</fullName>
    </submittedName>
</protein>
<sequence>MAARYGGFARSARSAFYSTSNPFRASSSTTRPPVSSRRAVFEYNSASPRRRCVESMIPLHNVVASAKLVTHLSVNSRSSGALSLGFQGYFNFSYLLFPASKAHWSLIN</sequence>
<dbReference type="PANTHER" id="PTHR33156:SF59">
    <property type="entry name" value="PROTEIN NUCLEAR FUSION DEFECTIVE 6, CHLOROPLASTIC_MITOCHONDRIAL-LIKE"/>
    <property type="match status" value="1"/>
</dbReference>
<organism evidence="1">
    <name type="scientific">Picea sitchensis</name>
    <name type="common">Sitka spruce</name>
    <name type="synonym">Pinus sitchensis</name>
    <dbReference type="NCBI Taxonomy" id="3332"/>
    <lineage>
        <taxon>Eukaryota</taxon>
        <taxon>Viridiplantae</taxon>
        <taxon>Streptophyta</taxon>
        <taxon>Embryophyta</taxon>
        <taxon>Tracheophyta</taxon>
        <taxon>Spermatophyta</taxon>
        <taxon>Pinopsida</taxon>
        <taxon>Pinidae</taxon>
        <taxon>Conifers I</taxon>
        <taxon>Pinales</taxon>
        <taxon>Pinaceae</taxon>
        <taxon>Picea</taxon>
    </lineage>
</organism>
<dbReference type="GO" id="GO:0005739">
    <property type="term" value="C:mitochondrion"/>
    <property type="evidence" value="ECO:0007669"/>
    <property type="project" value="TreeGrafter"/>
</dbReference>
<dbReference type="AlphaFoldDB" id="D5ADE0"/>
<accession>D5ADE0</accession>
<dbReference type="PANTHER" id="PTHR33156">
    <property type="entry name" value="OS02G0230000 PROTEIN"/>
    <property type="match status" value="1"/>
</dbReference>
<dbReference type="InterPro" id="IPR043459">
    <property type="entry name" value="NFD6/NOXY2-like"/>
</dbReference>
<proteinExistence type="evidence at transcript level"/>
<dbReference type="EMBL" id="BT124297">
    <property type="protein sequence ID" value="ADE77559.1"/>
    <property type="molecule type" value="mRNA"/>
</dbReference>